<dbReference type="InterPro" id="IPR013324">
    <property type="entry name" value="RNA_pol_sigma_r3/r4-like"/>
</dbReference>
<dbReference type="EMBL" id="RQPJ01000001">
    <property type="protein sequence ID" value="RTE55217.1"/>
    <property type="molecule type" value="Genomic_DNA"/>
</dbReference>
<dbReference type="RefSeq" id="WP_126160520.1">
    <property type="nucleotide sequence ID" value="NZ_RQPJ01000001.1"/>
</dbReference>
<dbReference type="Proteomes" id="UP000267585">
    <property type="component" value="Unassembled WGS sequence"/>
</dbReference>
<keyword evidence="2" id="KW-1185">Reference proteome</keyword>
<dbReference type="InterPro" id="IPR036388">
    <property type="entry name" value="WH-like_DNA-bd_sf"/>
</dbReference>
<gene>
    <name evidence="1" type="ORF">EHW67_01230</name>
</gene>
<dbReference type="SUPFAM" id="SSF88659">
    <property type="entry name" value="Sigma3 and sigma4 domains of RNA polymerase sigma factors"/>
    <property type="match status" value="1"/>
</dbReference>
<protein>
    <recommendedName>
        <fullName evidence="3">Sigma-70 family RNA polymerase sigma factor</fullName>
    </recommendedName>
</protein>
<name>A0A430K849_9FLAO</name>
<organism evidence="1 2">
    <name type="scientific">Arenibacter aquaticus</name>
    <dbReference type="NCBI Taxonomy" id="2489054"/>
    <lineage>
        <taxon>Bacteria</taxon>
        <taxon>Pseudomonadati</taxon>
        <taxon>Bacteroidota</taxon>
        <taxon>Flavobacteriia</taxon>
        <taxon>Flavobacteriales</taxon>
        <taxon>Flavobacteriaceae</taxon>
        <taxon>Arenibacter</taxon>
    </lineage>
</organism>
<evidence type="ECO:0000313" key="1">
    <source>
        <dbReference type="EMBL" id="RTE55217.1"/>
    </source>
</evidence>
<proteinExistence type="predicted"/>
<dbReference type="OrthoDB" id="1226308at2"/>
<dbReference type="Gene3D" id="1.10.10.10">
    <property type="entry name" value="Winged helix-like DNA-binding domain superfamily/Winged helix DNA-binding domain"/>
    <property type="match status" value="1"/>
</dbReference>
<sequence length="230" mass="26772">MTAKSLQKHKEENNFGAFYKRLSDFIPEVKQFLIGSLKAAECQALLDRGFYDPEELLDEIFLETFEAYSEEEEESKLRRALFKKAIGKILEKRRMEVPDDVNTHSLLKEELRALDEELTTDAEGDLILKEELDDISYSQKRGWTTPILLDKALEQKLIGQLDLHEDVLISEEKRRLLGQLYYSVPPKSKTVIELMVFGDQDTTEISEIMEVPEAIIQKVLFKVKERFRLL</sequence>
<evidence type="ECO:0000313" key="2">
    <source>
        <dbReference type="Proteomes" id="UP000267585"/>
    </source>
</evidence>
<reference evidence="1 2" key="1">
    <citation type="submission" date="2018-11" db="EMBL/GenBank/DDBJ databases">
        <title>Arenibacter aquaticus sp.nov., a marine bacterium isolated from surface seawater in the South China Sea.</title>
        <authorList>
            <person name="Guo J."/>
            <person name="Sun J."/>
        </authorList>
    </citation>
    <scope>NUCLEOTIDE SEQUENCE [LARGE SCALE GENOMIC DNA]</scope>
    <source>
        <strain evidence="1 2">GUO666</strain>
    </source>
</reference>
<accession>A0A430K849</accession>
<evidence type="ECO:0008006" key="3">
    <source>
        <dbReference type="Google" id="ProtNLM"/>
    </source>
</evidence>
<comment type="caution">
    <text evidence="1">The sequence shown here is derived from an EMBL/GenBank/DDBJ whole genome shotgun (WGS) entry which is preliminary data.</text>
</comment>
<dbReference type="AlphaFoldDB" id="A0A430K849"/>